<gene>
    <name evidence="1" type="ORF">GK091_26205</name>
</gene>
<organism evidence="1 2">
    <name type="scientific">Spirosoma agri</name>
    <dbReference type="NCBI Taxonomy" id="1987381"/>
    <lineage>
        <taxon>Bacteria</taxon>
        <taxon>Pseudomonadati</taxon>
        <taxon>Bacteroidota</taxon>
        <taxon>Cytophagia</taxon>
        <taxon>Cytophagales</taxon>
        <taxon>Cytophagaceae</taxon>
        <taxon>Spirosoma</taxon>
    </lineage>
</organism>
<evidence type="ECO:0000313" key="1">
    <source>
        <dbReference type="EMBL" id="NEU70393.1"/>
    </source>
</evidence>
<protein>
    <submittedName>
        <fullName evidence="1">Uncharacterized protein</fullName>
    </submittedName>
</protein>
<evidence type="ECO:0000313" key="2">
    <source>
        <dbReference type="Proteomes" id="UP000477386"/>
    </source>
</evidence>
<dbReference type="Proteomes" id="UP000477386">
    <property type="component" value="Unassembled WGS sequence"/>
</dbReference>
<proteinExistence type="predicted"/>
<keyword evidence="2" id="KW-1185">Reference proteome</keyword>
<name>A0A6M0IT85_9BACT</name>
<reference evidence="1 2" key="1">
    <citation type="submission" date="2020-02" db="EMBL/GenBank/DDBJ databases">
        <title>Draft genome sequence of two Spirosoma agri KCTC 52727 and Spirosoma terrae KCTC 52035.</title>
        <authorList>
            <person name="Rojas J."/>
            <person name="Ambika Manirajan B."/>
            <person name="Ratering S."/>
            <person name="Suarez C."/>
            <person name="Schnell S."/>
        </authorList>
    </citation>
    <scope>NUCLEOTIDE SEQUENCE [LARGE SCALE GENOMIC DNA]</scope>
    <source>
        <strain evidence="1 2">KCTC 52727</strain>
    </source>
</reference>
<comment type="caution">
    <text evidence="1">The sequence shown here is derived from an EMBL/GenBank/DDBJ whole genome shotgun (WGS) entry which is preliminary data.</text>
</comment>
<dbReference type="EMBL" id="JAAGNZ010000004">
    <property type="protein sequence ID" value="NEU70393.1"/>
    <property type="molecule type" value="Genomic_DNA"/>
</dbReference>
<dbReference type="RefSeq" id="WP_164043700.1">
    <property type="nucleotide sequence ID" value="NZ_JAAGNZ010000004.1"/>
</dbReference>
<sequence>MLALSNALHAPANPIGIETIAVRLLEEYLGITQIQFGQMIGQEVIIHRAMAAISHSEKIRFAP</sequence>
<accession>A0A6M0IT85</accession>
<dbReference type="AlphaFoldDB" id="A0A6M0IT85"/>